<dbReference type="AlphaFoldDB" id="A0AAD6MGK4"/>
<proteinExistence type="predicted"/>
<evidence type="ECO:0000313" key="1">
    <source>
        <dbReference type="EMBL" id="KAJ6984946.1"/>
    </source>
</evidence>
<dbReference type="Proteomes" id="UP001164929">
    <property type="component" value="Chromosome 9"/>
</dbReference>
<organism evidence="1 2">
    <name type="scientific">Populus alba x Populus x berolinensis</name>
    <dbReference type="NCBI Taxonomy" id="444605"/>
    <lineage>
        <taxon>Eukaryota</taxon>
        <taxon>Viridiplantae</taxon>
        <taxon>Streptophyta</taxon>
        <taxon>Embryophyta</taxon>
        <taxon>Tracheophyta</taxon>
        <taxon>Spermatophyta</taxon>
        <taxon>Magnoliopsida</taxon>
        <taxon>eudicotyledons</taxon>
        <taxon>Gunneridae</taxon>
        <taxon>Pentapetalae</taxon>
        <taxon>rosids</taxon>
        <taxon>fabids</taxon>
        <taxon>Malpighiales</taxon>
        <taxon>Salicaceae</taxon>
        <taxon>Saliceae</taxon>
        <taxon>Populus</taxon>
    </lineage>
</organism>
<name>A0AAD6MGK4_9ROSI</name>
<evidence type="ECO:0000313" key="2">
    <source>
        <dbReference type="Proteomes" id="UP001164929"/>
    </source>
</evidence>
<keyword evidence="2" id="KW-1185">Reference proteome</keyword>
<comment type="caution">
    <text evidence="1">The sequence shown here is derived from an EMBL/GenBank/DDBJ whole genome shotgun (WGS) entry which is preliminary data.</text>
</comment>
<reference evidence="1" key="1">
    <citation type="journal article" date="2023" name="Mol. Ecol. Resour.">
        <title>Chromosome-level genome assembly of a triploid poplar Populus alba 'Berolinensis'.</title>
        <authorList>
            <person name="Chen S."/>
            <person name="Yu Y."/>
            <person name="Wang X."/>
            <person name="Wang S."/>
            <person name="Zhang T."/>
            <person name="Zhou Y."/>
            <person name="He R."/>
            <person name="Meng N."/>
            <person name="Wang Y."/>
            <person name="Liu W."/>
            <person name="Liu Z."/>
            <person name="Liu J."/>
            <person name="Guo Q."/>
            <person name="Huang H."/>
            <person name="Sederoff R.R."/>
            <person name="Wang G."/>
            <person name="Qu G."/>
            <person name="Chen S."/>
        </authorList>
    </citation>
    <scope>NUCLEOTIDE SEQUENCE</scope>
    <source>
        <strain evidence="1">SC-2020</strain>
    </source>
</reference>
<sequence>MPAWRNTEPLNLTPPKVLSIKLTCPLAFRTTSSPLFHKQQGASQTVKARKSQFTGLKYSKLTQHYLKCSRYVYKKNSESLINSQSVTNQRSLFCEGIPIFIYHSFVTE</sequence>
<protein>
    <submittedName>
        <fullName evidence="1">Uncharacterized protein</fullName>
    </submittedName>
</protein>
<accession>A0AAD6MGK4</accession>
<gene>
    <name evidence="1" type="ORF">NC653_023056</name>
</gene>
<dbReference type="EMBL" id="JAQIZT010000009">
    <property type="protein sequence ID" value="KAJ6984946.1"/>
    <property type="molecule type" value="Genomic_DNA"/>
</dbReference>